<dbReference type="InterPro" id="IPR050570">
    <property type="entry name" value="Cell_wall_metabolism_enzyme"/>
</dbReference>
<dbReference type="InterPro" id="IPR011055">
    <property type="entry name" value="Dup_hybrid_motif"/>
</dbReference>
<evidence type="ECO:0000313" key="4">
    <source>
        <dbReference type="EMBL" id="QGU02290.1"/>
    </source>
</evidence>
<dbReference type="Pfam" id="PF01551">
    <property type="entry name" value="Peptidase_M23"/>
    <property type="match status" value="1"/>
</dbReference>
<reference evidence="5" key="1">
    <citation type="submission" date="2019-11" db="EMBL/GenBank/DDBJ databases">
        <title>Complete genome sequence of Corynebacterium kalinowskii 1959, a novel Corynebacterium species isolated from soil of a small paddock in Vilsendorf, Germany.</title>
        <authorList>
            <person name="Schaffert L."/>
            <person name="Ruwe M."/>
            <person name="Milse J."/>
            <person name="Hanuschka K."/>
            <person name="Ortseifen V."/>
            <person name="Droste J."/>
            <person name="Brandt D."/>
            <person name="Schlueter L."/>
            <person name="Kutter Y."/>
            <person name="Vinke S."/>
            <person name="Viehoefer P."/>
            <person name="Jacob L."/>
            <person name="Luebke N.-C."/>
            <person name="Schulte-Berndt E."/>
            <person name="Hain C."/>
            <person name="Linder M."/>
            <person name="Schmidt P."/>
            <person name="Wollenschlaeger L."/>
            <person name="Luttermann T."/>
            <person name="Thieme E."/>
            <person name="Hassa J."/>
            <person name="Haak M."/>
            <person name="Wittchen M."/>
            <person name="Mentz A."/>
            <person name="Persicke M."/>
            <person name="Busche T."/>
            <person name="Ruckert C."/>
        </authorList>
    </citation>
    <scope>NUCLEOTIDE SEQUENCE [LARGE SCALE GENOMIC DNA]</scope>
    <source>
        <strain evidence="5">1959</strain>
    </source>
</reference>
<feature type="chain" id="PRO_5025606441" evidence="2">
    <location>
        <begin position="20"/>
        <end position="155"/>
    </location>
</feature>
<organism evidence="4 5">
    <name type="scientific">Corynebacterium kalinowskii</name>
    <dbReference type="NCBI Taxonomy" id="2675216"/>
    <lineage>
        <taxon>Bacteria</taxon>
        <taxon>Bacillati</taxon>
        <taxon>Actinomycetota</taxon>
        <taxon>Actinomycetes</taxon>
        <taxon>Mycobacteriales</taxon>
        <taxon>Corynebacteriaceae</taxon>
        <taxon>Corynebacterium</taxon>
    </lineage>
</organism>
<dbReference type="CDD" id="cd12797">
    <property type="entry name" value="M23_peptidase"/>
    <property type="match status" value="1"/>
</dbReference>
<dbReference type="Proteomes" id="UP000427071">
    <property type="component" value="Chromosome"/>
</dbReference>
<dbReference type="AlphaFoldDB" id="A0A6B8VY99"/>
<keyword evidence="1 2" id="KW-0732">Signal</keyword>
<dbReference type="GO" id="GO:0004222">
    <property type="term" value="F:metalloendopeptidase activity"/>
    <property type="evidence" value="ECO:0007669"/>
    <property type="project" value="TreeGrafter"/>
</dbReference>
<evidence type="ECO:0000313" key="5">
    <source>
        <dbReference type="Proteomes" id="UP000427071"/>
    </source>
</evidence>
<protein>
    <submittedName>
        <fullName evidence="4">Peptidase family M23</fullName>
    </submittedName>
</protein>
<dbReference type="InterPro" id="IPR016047">
    <property type="entry name" value="M23ase_b-sheet_dom"/>
</dbReference>
<feature type="signal peptide" evidence="2">
    <location>
        <begin position="1"/>
        <end position="19"/>
    </location>
</feature>
<dbReference type="EMBL" id="CP046452">
    <property type="protein sequence ID" value="QGU02290.1"/>
    <property type="molecule type" value="Genomic_DNA"/>
</dbReference>
<dbReference type="KEGG" id="ckw:CKALI_07140"/>
<feature type="domain" description="M23ase beta-sheet core" evidence="3">
    <location>
        <begin position="45"/>
        <end position="122"/>
    </location>
</feature>
<evidence type="ECO:0000256" key="1">
    <source>
        <dbReference type="ARBA" id="ARBA00022729"/>
    </source>
</evidence>
<dbReference type="SUPFAM" id="SSF51261">
    <property type="entry name" value="Duplicated hybrid motif"/>
    <property type="match status" value="1"/>
</dbReference>
<evidence type="ECO:0000259" key="3">
    <source>
        <dbReference type="Pfam" id="PF01551"/>
    </source>
</evidence>
<keyword evidence="5" id="KW-1185">Reference proteome</keyword>
<sequence length="155" mass="16283">MNTKAIAMVLMMPLLTAYVSPTTGKDYASGVARPFDKPAHNWNRGHRGVDLAAAPGASIRAAAAGIVSYVGVIAGTPVIAIEHSDGIKTTYQPVHALVKQGDQVAEGQVIGRLAGNEGLHWGALIGKDDYINPLSLLSLPTIRLKPVGGLDRRQP</sequence>
<name>A0A6B8VY99_9CORY</name>
<dbReference type="Gene3D" id="2.70.70.10">
    <property type="entry name" value="Glucose Permease (Domain IIA)"/>
    <property type="match status" value="1"/>
</dbReference>
<proteinExistence type="predicted"/>
<accession>A0A6B8VY99</accession>
<dbReference type="PANTHER" id="PTHR21666:SF289">
    <property type="entry name" value="L-ALA--D-GLU ENDOPEPTIDASE"/>
    <property type="match status" value="1"/>
</dbReference>
<gene>
    <name evidence="4" type="ORF">CKALI_07140</name>
</gene>
<dbReference type="PANTHER" id="PTHR21666">
    <property type="entry name" value="PEPTIDASE-RELATED"/>
    <property type="match status" value="1"/>
</dbReference>
<evidence type="ECO:0000256" key="2">
    <source>
        <dbReference type="SAM" id="SignalP"/>
    </source>
</evidence>
<dbReference type="RefSeq" id="WP_156192622.1">
    <property type="nucleotide sequence ID" value="NZ_CP046452.1"/>
</dbReference>